<dbReference type="AlphaFoldDB" id="A0AAV8Z4D4"/>
<dbReference type="Proteomes" id="UP001162162">
    <property type="component" value="Unassembled WGS sequence"/>
</dbReference>
<dbReference type="InterPro" id="IPR035952">
    <property type="entry name" value="Rhomboid-like_sf"/>
</dbReference>
<sequence length="270" mass="30318">MIFFRYLKYVVITPSQQKIKLVSPITRTGLYEEESSCKITTIGMVTLSAIQILLYYINLAFESGPIKSALQFDPKKEVRNMAIRQLHLCSRQVSTFGTVMEHHQPKLSPVHLYPNVFIQIIIGVPLEMVHGWRVLVIYVAGAFGACLAHSVIDPNVTLVGSSGGFYAFYTAHIATVIMNWREMSHPSVQLILFGIMTVFDPVYNYVIMKGEGNVSYIAHLGGTVIGLLLGVNILKNLQVTKTEQIVWYICMITYAIIMIIFIVLDILNSI</sequence>
<evidence type="ECO:0000256" key="2">
    <source>
        <dbReference type="ARBA" id="ARBA00009045"/>
    </source>
</evidence>
<evidence type="ECO:0000256" key="3">
    <source>
        <dbReference type="ARBA" id="ARBA00022692"/>
    </source>
</evidence>
<protein>
    <recommendedName>
        <fullName evidence="7">Peptidase S54 rhomboid domain-containing protein</fullName>
    </recommendedName>
</protein>
<name>A0AAV8Z4D4_9CUCU</name>
<gene>
    <name evidence="8" type="ORF">NQ318_002320</name>
</gene>
<dbReference type="SUPFAM" id="SSF144091">
    <property type="entry name" value="Rhomboid-like"/>
    <property type="match status" value="1"/>
</dbReference>
<feature type="transmembrane region" description="Helical" evidence="6">
    <location>
        <begin position="214"/>
        <end position="234"/>
    </location>
</feature>
<evidence type="ECO:0000259" key="7">
    <source>
        <dbReference type="Pfam" id="PF01694"/>
    </source>
</evidence>
<dbReference type="GO" id="GO:0016020">
    <property type="term" value="C:membrane"/>
    <property type="evidence" value="ECO:0007669"/>
    <property type="project" value="UniProtKB-SubCell"/>
</dbReference>
<comment type="similarity">
    <text evidence="2">Belongs to the peptidase S54 family.</text>
</comment>
<evidence type="ECO:0000256" key="5">
    <source>
        <dbReference type="ARBA" id="ARBA00023136"/>
    </source>
</evidence>
<keyword evidence="4 6" id="KW-1133">Transmembrane helix</keyword>
<reference evidence="8" key="1">
    <citation type="journal article" date="2023" name="Insect Mol. Biol.">
        <title>Genome sequencing provides insights into the evolution of gene families encoding plant cell wall-degrading enzymes in longhorned beetles.</title>
        <authorList>
            <person name="Shin N.R."/>
            <person name="Okamura Y."/>
            <person name="Kirsch R."/>
            <person name="Pauchet Y."/>
        </authorList>
    </citation>
    <scope>NUCLEOTIDE SEQUENCE</scope>
    <source>
        <strain evidence="8">AMC_N1</strain>
    </source>
</reference>
<organism evidence="8 9">
    <name type="scientific">Aromia moschata</name>
    <dbReference type="NCBI Taxonomy" id="1265417"/>
    <lineage>
        <taxon>Eukaryota</taxon>
        <taxon>Metazoa</taxon>
        <taxon>Ecdysozoa</taxon>
        <taxon>Arthropoda</taxon>
        <taxon>Hexapoda</taxon>
        <taxon>Insecta</taxon>
        <taxon>Pterygota</taxon>
        <taxon>Neoptera</taxon>
        <taxon>Endopterygota</taxon>
        <taxon>Coleoptera</taxon>
        <taxon>Polyphaga</taxon>
        <taxon>Cucujiformia</taxon>
        <taxon>Chrysomeloidea</taxon>
        <taxon>Cerambycidae</taxon>
        <taxon>Cerambycinae</taxon>
        <taxon>Callichromatini</taxon>
        <taxon>Aromia</taxon>
    </lineage>
</organism>
<keyword evidence="5 6" id="KW-0472">Membrane</keyword>
<keyword evidence="3 6" id="KW-0812">Transmembrane</keyword>
<feature type="transmembrane region" description="Helical" evidence="6">
    <location>
        <begin position="190"/>
        <end position="208"/>
    </location>
</feature>
<feature type="transmembrane region" description="Helical" evidence="6">
    <location>
        <begin position="135"/>
        <end position="152"/>
    </location>
</feature>
<accession>A0AAV8Z4D4</accession>
<evidence type="ECO:0000256" key="4">
    <source>
        <dbReference type="ARBA" id="ARBA00022989"/>
    </source>
</evidence>
<evidence type="ECO:0000313" key="8">
    <source>
        <dbReference type="EMBL" id="KAJ8958525.1"/>
    </source>
</evidence>
<feature type="transmembrane region" description="Helical" evidence="6">
    <location>
        <begin position="158"/>
        <end position="178"/>
    </location>
</feature>
<evidence type="ECO:0000256" key="1">
    <source>
        <dbReference type="ARBA" id="ARBA00004141"/>
    </source>
</evidence>
<feature type="transmembrane region" description="Helical" evidence="6">
    <location>
        <begin position="246"/>
        <end position="267"/>
    </location>
</feature>
<dbReference type="PANTHER" id="PTHR45840:SF8">
    <property type="entry name" value="RHOMBOID PROTEASE"/>
    <property type="match status" value="1"/>
</dbReference>
<dbReference type="Pfam" id="PF01694">
    <property type="entry name" value="Rhomboid"/>
    <property type="match status" value="1"/>
</dbReference>
<comment type="subcellular location">
    <subcellularLocation>
        <location evidence="1">Membrane</location>
        <topology evidence="1">Multi-pass membrane protein</topology>
    </subcellularLocation>
</comment>
<evidence type="ECO:0000313" key="9">
    <source>
        <dbReference type="Proteomes" id="UP001162162"/>
    </source>
</evidence>
<dbReference type="GO" id="GO:0004252">
    <property type="term" value="F:serine-type endopeptidase activity"/>
    <property type="evidence" value="ECO:0007669"/>
    <property type="project" value="InterPro"/>
</dbReference>
<dbReference type="Gene3D" id="1.20.1540.10">
    <property type="entry name" value="Rhomboid-like"/>
    <property type="match status" value="1"/>
</dbReference>
<dbReference type="PANTHER" id="PTHR45840">
    <property type="entry name" value="RHOMBOID-RELATED PROTEIN"/>
    <property type="match status" value="1"/>
</dbReference>
<dbReference type="InterPro" id="IPR022764">
    <property type="entry name" value="Peptidase_S54_rhomboid_dom"/>
</dbReference>
<dbReference type="InterPro" id="IPR051739">
    <property type="entry name" value="Rhomboid_IM_Serine_Proteases"/>
</dbReference>
<comment type="caution">
    <text evidence="8">The sequence shown here is derived from an EMBL/GenBank/DDBJ whole genome shotgun (WGS) entry which is preliminary data.</text>
</comment>
<feature type="domain" description="Peptidase S54 rhomboid" evidence="7">
    <location>
        <begin position="107"/>
        <end position="234"/>
    </location>
</feature>
<keyword evidence="9" id="KW-1185">Reference proteome</keyword>
<evidence type="ECO:0000256" key="6">
    <source>
        <dbReference type="SAM" id="Phobius"/>
    </source>
</evidence>
<proteinExistence type="inferred from homology"/>
<dbReference type="EMBL" id="JAPWTK010000017">
    <property type="protein sequence ID" value="KAJ8958525.1"/>
    <property type="molecule type" value="Genomic_DNA"/>
</dbReference>